<sequence length="124" mass="13675">MAYGFFSNLRADSKLSSISPIHTRVLEFILVASFIITTLLLIIPFEYIDGNPVPTIVFKGLPTTFQAFVVCLVFSFSGSLSALLIHDTSLLAKFCEYTSVASMTSALSLLLCTMFGQLWMSQFV</sequence>
<gene>
    <name evidence="1" type="ORF">LOK49_LG06G00999</name>
</gene>
<keyword evidence="2" id="KW-1185">Reference proteome</keyword>
<evidence type="ECO:0000313" key="2">
    <source>
        <dbReference type="Proteomes" id="UP001060215"/>
    </source>
</evidence>
<comment type="caution">
    <text evidence="1">The sequence shown here is derived from an EMBL/GenBank/DDBJ whole genome shotgun (WGS) entry which is preliminary data.</text>
</comment>
<accession>A0ACC0HJI0</accession>
<protein>
    <submittedName>
        <fullName evidence="1">Uncharacterized protein</fullName>
    </submittedName>
</protein>
<dbReference type="EMBL" id="CM045762">
    <property type="protein sequence ID" value="KAI8012201.1"/>
    <property type="molecule type" value="Genomic_DNA"/>
</dbReference>
<evidence type="ECO:0000313" key="1">
    <source>
        <dbReference type="EMBL" id="KAI8012201.1"/>
    </source>
</evidence>
<reference evidence="1 2" key="1">
    <citation type="journal article" date="2022" name="Plant J.">
        <title>Chromosome-level genome of Camellia lanceoleosa provides a valuable resource for understanding genome evolution and self-incompatibility.</title>
        <authorList>
            <person name="Gong W."/>
            <person name="Xiao S."/>
            <person name="Wang L."/>
            <person name="Liao Z."/>
            <person name="Chang Y."/>
            <person name="Mo W."/>
            <person name="Hu G."/>
            <person name="Li W."/>
            <person name="Zhao G."/>
            <person name="Zhu H."/>
            <person name="Hu X."/>
            <person name="Ji K."/>
            <person name="Xiang X."/>
            <person name="Song Q."/>
            <person name="Yuan D."/>
            <person name="Jin S."/>
            <person name="Zhang L."/>
        </authorList>
    </citation>
    <scope>NUCLEOTIDE SEQUENCE [LARGE SCALE GENOMIC DNA]</scope>
    <source>
        <strain evidence="1">SQ_2022a</strain>
    </source>
</reference>
<organism evidence="1 2">
    <name type="scientific">Camellia lanceoleosa</name>
    <dbReference type="NCBI Taxonomy" id="1840588"/>
    <lineage>
        <taxon>Eukaryota</taxon>
        <taxon>Viridiplantae</taxon>
        <taxon>Streptophyta</taxon>
        <taxon>Embryophyta</taxon>
        <taxon>Tracheophyta</taxon>
        <taxon>Spermatophyta</taxon>
        <taxon>Magnoliopsida</taxon>
        <taxon>eudicotyledons</taxon>
        <taxon>Gunneridae</taxon>
        <taxon>Pentapetalae</taxon>
        <taxon>asterids</taxon>
        <taxon>Ericales</taxon>
        <taxon>Theaceae</taxon>
        <taxon>Camellia</taxon>
    </lineage>
</organism>
<name>A0ACC0HJI0_9ERIC</name>
<proteinExistence type="predicted"/>
<dbReference type="Proteomes" id="UP001060215">
    <property type="component" value="Chromosome 5"/>
</dbReference>